<dbReference type="InterPro" id="IPR036271">
    <property type="entry name" value="Tet_transcr_reg_TetR-rel_C_sf"/>
</dbReference>
<dbReference type="RefSeq" id="WP_064697600.1">
    <property type="nucleotide sequence ID" value="NZ_FMAJ01000025.1"/>
</dbReference>
<dbReference type="Gene3D" id="1.10.357.10">
    <property type="entry name" value="Tetracycline Repressor, domain 2"/>
    <property type="match status" value="1"/>
</dbReference>
<evidence type="ECO:0000259" key="5">
    <source>
        <dbReference type="PROSITE" id="PS50977"/>
    </source>
</evidence>
<dbReference type="SUPFAM" id="SSF46689">
    <property type="entry name" value="Homeodomain-like"/>
    <property type="match status" value="1"/>
</dbReference>
<accession>A0A1C3YBM9</accession>
<dbReference type="Pfam" id="PF00440">
    <property type="entry name" value="TetR_N"/>
    <property type="match status" value="1"/>
</dbReference>
<keyword evidence="2 4" id="KW-0238">DNA-binding</keyword>
<dbReference type="Proteomes" id="UP000198723">
    <property type="component" value="Unassembled WGS sequence"/>
</dbReference>
<organism evidence="6 7">
    <name type="scientific">Rhizobium aethiopicum</name>
    <dbReference type="NCBI Taxonomy" id="1138170"/>
    <lineage>
        <taxon>Bacteria</taxon>
        <taxon>Pseudomonadati</taxon>
        <taxon>Pseudomonadota</taxon>
        <taxon>Alphaproteobacteria</taxon>
        <taxon>Hyphomicrobiales</taxon>
        <taxon>Rhizobiaceae</taxon>
        <taxon>Rhizobium/Agrobacterium group</taxon>
        <taxon>Rhizobium</taxon>
    </lineage>
</organism>
<sequence>MRVSREKFAENRERILSVAGVLFRENGFDGVGVADIMKAAGLTHGGFYGHFGSKDELALEVSRKLIDKVETRWKEHIAESPDRPLQALLDHYIHWRTVDDPGGSCVFATLIQEVSRSRGAVRAVFSDGLSVLVDTLADIVPGETEEERRANAATTLSSMMGAVILARAVEDRALAEQFLVTMRRQLDPASGYLKPATACGT</sequence>
<keyword evidence="1" id="KW-0805">Transcription regulation</keyword>
<feature type="DNA-binding region" description="H-T-H motif" evidence="4">
    <location>
        <begin position="32"/>
        <end position="51"/>
    </location>
</feature>
<gene>
    <name evidence="6" type="ORF">GA0061105_12525</name>
</gene>
<dbReference type="PANTHER" id="PTHR47506">
    <property type="entry name" value="TRANSCRIPTIONAL REGULATORY PROTEIN"/>
    <property type="match status" value="1"/>
</dbReference>
<dbReference type="Gene3D" id="1.10.10.60">
    <property type="entry name" value="Homeodomain-like"/>
    <property type="match status" value="1"/>
</dbReference>
<evidence type="ECO:0000256" key="1">
    <source>
        <dbReference type="ARBA" id="ARBA00023015"/>
    </source>
</evidence>
<dbReference type="EMBL" id="FMAJ01000025">
    <property type="protein sequence ID" value="SCB61853.1"/>
    <property type="molecule type" value="Genomic_DNA"/>
</dbReference>
<evidence type="ECO:0000256" key="2">
    <source>
        <dbReference type="ARBA" id="ARBA00023125"/>
    </source>
</evidence>
<reference evidence="6 7" key="1">
    <citation type="submission" date="2016-08" db="EMBL/GenBank/DDBJ databases">
        <authorList>
            <person name="Seilhamer J.J."/>
        </authorList>
    </citation>
    <scope>NUCLEOTIDE SEQUENCE [LARGE SCALE GENOMIC DNA]</scope>
    <source>
        <strain evidence="6 7">HBR26</strain>
    </source>
</reference>
<dbReference type="InterPro" id="IPR001647">
    <property type="entry name" value="HTH_TetR"/>
</dbReference>
<dbReference type="PROSITE" id="PS50977">
    <property type="entry name" value="HTH_TETR_2"/>
    <property type="match status" value="1"/>
</dbReference>
<feature type="domain" description="HTH tetR-type" evidence="5">
    <location>
        <begin position="9"/>
        <end position="69"/>
    </location>
</feature>
<dbReference type="AlphaFoldDB" id="A0A1C3YBM9"/>
<evidence type="ECO:0000256" key="3">
    <source>
        <dbReference type="ARBA" id="ARBA00023163"/>
    </source>
</evidence>
<dbReference type="InterPro" id="IPR009057">
    <property type="entry name" value="Homeodomain-like_sf"/>
</dbReference>
<dbReference type="PANTHER" id="PTHR47506:SF7">
    <property type="entry name" value="TRANSCRIPTIONAL REGULATORY PROTEIN"/>
    <property type="match status" value="1"/>
</dbReference>
<dbReference type="SUPFAM" id="SSF48498">
    <property type="entry name" value="Tetracyclin repressor-like, C-terminal domain"/>
    <property type="match status" value="1"/>
</dbReference>
<proteinExistence type="predicted"/>
<evidence type="ECO:0000313" key="7">
    <source>
        <dbReference type="Proteomes" id="UP000198723"/>
    </source>
</evidence>
<protein>
    <submittedName>
        <fullName evidence="6">Transcriptional regulator, TetR family</fullName>
    </submittedName>
</protein>
<dbReference type="PRINTS" id="PR00455">
    <property type="entry name" value="HTHTETR"/>
</dbReference>
<evidence type="ECO:0000256" key="4">
    <source>
        <dbReference type="PROSITE-ProRule" id="PRU00335"/>
    </source>
</evidence>
<keyword evidence="3" id="KW-0804">Transcription</keyword>
<name>A0A1C3YBM9_9HYPH</name>
<dbReference type="GO" id="GO:0003677">
    <property type="term" value="F:DNA binding"/>
    <property type="evidence" value="ECO:0007669"/>
    <property type="project" value="UniProtKB-UniRule"/>
</dbReference>
<evidence type="ECO:0000313" key="6">
    <source>
        <dbReference type="EMBL" id="SCB61853.1"/>
    </source>
</evidence>